<accession>A0A368HC36</accession>
<name>A0A368HC36_ANCCA</name>
<organism evidence="1 2">
    <name type="scientific">Ancylostoma caninum</name>
    <name type="common">Dog hookworm</name>
    <dbReference type="NCBI Taxonomy" id="29170"/>
    <lineage>
        <taxon>Eukaryota</taxon>
        <taxon>Metazoa</taxon>
        <taxon>Ecdysozoa</taxon>
        <taxon>Nematoda</taxon>
        <taxon>Chromadorea</taxon>
        <taxon>Rhabditida</taxon>
        <taxon>Rhabditina</taxon>
        <taxon>Rhabditomorpha</taxon>
        <taxon>Strongyloidea</taxon>
        <taxon>Ancylostomatidae</taxon>
        <taxon>Ancylostomatinae</taxon>
        <taxon>Ancylostoma</taxon>
    </lineage>
</organism>
<gene>
    <name evidence="1" type="ORF">ANCCAN_01182</name>
</gene>
<reference evidence="1 2" key="1">
    <citation type="submission" date="2014-10" db="EMBL/GenBank/DDBJ databases">
        <title>Draft genome of the hookworm Ancylostoma caninum.</title>
        <authorList>
            <person name="Mitreva M."/>
        </authorList>
    </citation>
    <scope>NUCLEOTIDE SEQUENCE [LARGE SCALE GENOMIC DNA]</scope>
    <source>
        <strain evidence="1 2">Baltimore</strain>
    </source>
</reference>
<dbReference type="AlphaFoldDB" id="A0A368HC36"/>
<comment type="caution">
    <text evidence="1">The sequence shown here is derived from an EMBL/GenBank/DDBJ whole genome shotgun (WGS) entry which is preliminary data.</text>
</comment>
<proteinExistence type="predicted"/>
<evidence type="ECO:0000313" key="1">
    <source>
        <dbReference type="EMBL" id="RCN52805.1"/>
    </source>
</evidence>
<dbReference type="OrthoDB" id="5901809at2759"/>
<protein>
    <submittedName>
        <fullName evidence="1">Uncharacterized protein</fullName>
    </submittedName>
</protein>
<evidence type="ECO:0000313" key="2">
    <source>
        <dbReference type="Proteomes" id="UP000252519"/>
    </source>
</evidence>
<dbReference type="EMBL" id="JOJR01000005">
    <property type="protein sequence ID" value="RCN52805.1"/>
    <property type="molecule type" value="Genomic_DNA"/>
</dbReference>
<dbReference type="Proteomes" id="UP000252519">
    <property type="component" value="Unassembled WGS sequence"/>
</dbReference>
<keyword evidence="2" id="KW-1185">Reference proteome</keyword>
<sequence>MVKLANKYNKQGKHDIEALVHQNIEMALQEARQRTRIHADHFGSQKYKPPPGIWEILASQYGPGFVMETMKCGGTPLYDENDELERRNTERGILHCIQVAL</sequence>